<evidence type="ECO:0000313" key="10">
    <source>
        <dbReference type="Proteomes" id="UP001359781"/>
    </source>
</evidence>
<protein>
    <recommendedName>
        <fullName evidence="6">alanine transaminase</fullName>
        <ecNumber evidence="6">2.6.1.2</ecNumber>
    </recommendedName>
</protein>
<feature type="domain" description="Aminotransferase class I/classII large" evidence="8">
    <location>
        <begin position="53"/>
        <end position="414"/>
    </location>
</feature>
<dbReference type="EMBL" id="JBAHVJ010000001">
    <property type="protein sequence ID" value="MEJ4098793.1"/>
    <property type="molecule type" value="Genomic_DNA"/>
</dbReference>
<dbReference type="InterPro" id="IPR015424">
    <property type="entry name" value="PyrdxlP-dep_Trfase"/>
</dbReference>
<evidence type="ECO:0000256" key="2">
    <source>
        <dbReference type="ARBA" id="ARBA00007441"/>
    </source>
</evidence>
<evidence type="ECO:0000256" key="6">
    <source>
        <dbReference type="ARBA" id="ARBA00026106"/>
    </source>
</evidence>
<dbReference type="RefSeq" id="WP_337889560.1">
    <property type="nucleotide sequence ID" value="NZ_JBAHVI010000002.1"/>
</dbReference>
<dbReference type="InterPro" id="IPR051926">
    <property type="entry name" value="Ala_Aminotransferase"/>
</dbReference>
<keyword evidence="5" id="KW-0663">Pyridoxal phosphate</keyword>
<keyword evidence="4 9" id="KW-0808">Transferase</keyword>
<dbReference type="GO" id="GO:0008483">
    <property type="term" value="F:transaminase activity"/>
    <property type="evidence" value="ECO:0007669"/>
    <property type="project" value="UniProtKB-KW"/>
</dbReference>
<feature type="region of interest" description="Disordered" evidence="7">
    <location>
        <begin position="1"/>
        <end position="23"/>
    </location>
</feature>
<dbReference type="PANTHER" id="PTHR43488">
    <property type="entry name" value="GLUTAMATE-PYRUVATE AMINOTRANSFERASE ALAA"/>
    <property type="match status" value="1"/>
</dbReference>
<evidence type="ECO:0000256" key="3">
    <source>
        <dbReference type="ARBA" id="ARBA00022576"/>
    </source>
</evidence>
<dbReference type="Pfam" id="PF00155">
    <property type="entry name" value="Aminotran_1_2"/>
    <property type="match status" value="1"/>
</dbReference>
<dbReference type="InterPro" id="IPR015421">
    <property type="entry name" value="PyrdxlP-dep_Trfase_major"/>
</dbReference>
<proteinExistence type="inferred from homology"/>
<dbReference type="EC" id="2.6.1.2" evidence="6"/>
<comment type="caution">
    <text evidence="9">The sequence shown here is derived from an EMBL/GenBank/DDBJ whole genome shotgun (WGS) entry which is preliminary data.</text>
</comment>
<comment type="similarity">
    <text evidence="2">Belongs to the class-I pyridoxal-phosphate-dependent aminotransferase family.</text>
</comment>
<dbReference type="CDD" id="cd00609">
    <property type="entry name" value="AAT_like"/>
    <property type="match status" value="1"/>
</dbReference>
<evidence type="ECO:0000256" key="5">
    <source>
        <dbReference type="ARBA" id="ARBA00022898"/>
    </source>
</evidence>
<dbReference type="InterPro" id="IPR015422">
    <property type="entry name" value="PyrdxlP-dep_Trfase_small"/>
</dbReference>
<dbReference type="SUPFAM" id="SSF53383">
    <property type="entry name" value="PLP-dependent transferases"/>
    <property type="match status" value="1"/>
</dbReference>
<evidence type="ECO:0000259" key="8">
    <source>
        <dbReference type="Pfam" id="PF00155"/>
    </source>
</evidence>
<evidence type="ECO:0000256" key="7">
    <source>
        <dbReference type="SAM" id="MobiDB-lite"/>
    </source>
</evidence>
<dbReference type="PANTHER" id="PTHR43488:SF2">
    <property type="entry name" value="GLUTAMATE-PYRUVATE AMINOTRANSFERASE ALAA"/>
    <property type="match status" value="1"/>
</dbReference>
<dbReference type="Gene3D" id="3.90.1150.10">
    <property type="entry name" value="Aspartate Aminotransferase, domain 1"/>
    <property type="match status" value="1"/>
</dbReference>
<evidence type="ECO:0000313" key="9">
    <source>
        <dbReference type="EMBL" id="MEJ4098793.1"/>
    </source>
</evidence>
<feature type="compositionally biased region" description="Polar residues" evidence="7">
    <location>
        <begin position="1"/>
        <end position="10"/>
    </location>
</feature>
<accession>A0ABU8NUW5</accession>
<evidence type="ECO:0000256" key="4">
    <source>
        <dbReference type="ARBA" id="ARBA00022679"/>
    </source>
</evidence>
<gene>
    <name evidence="9" type="ORF">V5S96_00205</name>
</gene>
<reference evidence="9 10" key="1">
    <citation type="submission" date="2024-02" db="EMBL/GenBank/DDBJ databases">
        <title>Whole genome sequencing and characterization of Corynebacterium isolated from the ocular surface of dry eye disease sufferers.</title>
        <authorList>
            <person name="Naqvi M."/>
        </authorList>
    </citation>
    <scope>NUCLEOTIDE SEQUENCE [LARGE SCALE GENOMIC DNA]</scope>
    <source>
        <strain evidence="9 10">PCRF</strain>
    </source>
</reference>
<organism evidence="9 10">
    <name type="scientific">Corynebacterium mastitidis</name>
    <dbReference type="NCBI Taxonomy" id="161890"/>
    <lineage>
        <taxon>Bacteria</taxon>
        <taxon>Bacillati</taxon>
        <taxon>Actinomycetota</taxon>
        <taxon>Actinomycetes</taxon>
        <taxon>Mycobacteriales</taxon>
        <taxon>Corynebacteriaceae</taxon>
        <taxon>Corynebacterium</taxon>
    </lineage>
</organism>
<dbReference type="InterPro" id="IPR004839">
    <property type="entry name" value="Aminotransferase_I/II_large"/>
</dbReference>
<dbReference type="Gene3D" id="3.40.640.10">
    <property type="entry name" value="Type I PLP-dependent aspartate aminotransferase-like (Major domain)"/>
    <property type="match status" value="1"/>
</dbReference>
<sequence>MTDASCNHPTPSARAPRKRREFDQSEKMKNVLYEIRGPVAAEAERMELDGHRILKLNTGNPAVFGFDAPDVIMRDMIAALPTSQGYSTSKGIISARRAIVTRYELIDDFPHFDVNDVFLGNGVSELITMTTQALLNDGDEVLIPMPDYPLWTAATSLAGGTPVHYLCDEEDNWNPSLEDIRSKITANTKAIVVINPNNPTGAVYSREILQGIVDVAREHDLLILADEIYDRILYDGARHISIAGLAPDLLTITFNGLSKAYRVAGYRAGWMVLTGPKNHARGFIEGLELLAGTRLCPNVPAQHAIQVALGGRQSIYDLTEEHGRLLRQRNVAYEKLNAIPGVSCVKPMGALYAFPRLDPNVHEIHDDGQFMLDLLRKEKILMVHGTGFNWPTPDHFRVVTLPWASELEDALERLGNFLSSYKQ</sequence>
<comment type="cofactor">
    <cofactor evidence="1">
        <name>pyridoxal 5'-phosphate</name>
        <dbReference type="ChEBI" id="CHEBI:597326"/>
    </cofactor>
</comment>
<name>A0ABU8NUW5_9CORY</name>
<evidence type="ECO:0000256" key="1">
    <source>
        <dbReference type="ARBA" id="ARBA00001933"/>
    </source>
</evidence>
<dbReference type="Proteomes" id="UP001359781">
    <property type="component" value="Unassembled WGS sequence"/>
</dbReference>
<keyword evidence="10" id="KW-1185">Reference proteome</keyword>
<keyword evidence="3 9" id="KW-0032">Aminotransferase</keyword>